<gene>
    <name evidence="4" type="ORF">GA0070558_10620</name>
</gene>
<dbReference type="PROSITE" id="PS51186">
    <property type="entry name" value="GNAT"/>
    <property type="match status" value="1"/>
</dbReference>
<dbReference type="AlphaFoldDB" id="A0A1C4V0M0"/>
<dbReference type="CDD" id="cd04301">
    <property type="entry name" value="NAT_SF"/>
    <property type="match status" value="1"/>
</dbReference>
<dbReference type="PANTHER" id="PTHR43877:SF2">
    <property type="entry name" value="AMINOALKYLPHOSPHONATE N-ACETYLTRANSFERASE-RELATED"/>
    <property type="match status" value="1"/>
</dbReference>
<dbReference type="RefSeq" id="WP_091277239.1">
    <property type="nucleotide sequence ID" value="NZ_FMCW01000006.1"/>
</dbReference>
<evidence type="ECO:0000259" key="3">
    <source>
        <dbReference type="PROSITE" id="PS51186"/>
    </source>
</evidence>
<name>A0A1C4V0M0_9ACTN</name>
<dbReference type="PANTHER" id="PTHR43877">
    <property type="entry name" value="AMINOALKYLPHOSPHONATE N-ACETYLTRANSFERASE-RELATED-RELATED"/>
    <property type="match status" value="1"/>
</dbReference>
<keyword evidence="1 4" id="KW-0808">Transferase</keyword>
<dbReference type="InterPro" id="IPR000182">
    <property type="entry name" value="GNAT_dom"/>
</dbReference>
<dbReference type="SUPFAM" id="SSF55729">
    <property type="entry name" value="Acyl-CoA N-acyltransferases (Nat)"/>
    <property type="match status" value="1"/>
</dbReference>
<evidence type="ECO:0000313" key="5">
    <source>
        <dbReference type="Proteomes" id="UP000199375"/>
    </source>
</evidence>
<dbReference type="InterPro" id="IPR016181">
    <property type="entry name" value="Acyl_CoA_acyltransferase"/>
</dbReference>
<evidence type="ECO:0000313" key="4">
    <source>
        <dbReference type="EMBL" id="SCE77345.1"/>
    </source>
</evidence>
<organism evidence="4 5">
    <name type="scientific">Micromonospora haikouensis</name>
    <dbReference type="NCBI Taxonomy" id="686309"/>
    <lineage>
        <taxon>Bacteria</taxon>
        <taxon>Bacillati</taxon>
        <taxon>Actinomycetota</taxon>
        <taxon>Actinomycetes</taxon>
        <taxon>Micromonosporales</taxon>
        <taxon>Micromonosporaceae</taxon>
        <taxon>Micromonospora</taxon>
    </lineage>
</organism>
<dbReference type="InterPro" id="IPR050832">
    <property type="entry name" value="Bact_Acetyltransf"/>
</dbReference>
<protein>
    <submittedName>
        <fullName evidence="4">Predicted N-acetyltransferase YhbS</fullName>
    </submittedName>
</protein>
<accession>A0A1C4V0M0</accession>
<dbReference type="Pfam" id="PF00583">
    <property type="entry name" value="Acetyltransf_1"/>
    <property type="match status" value="1"/>
</dbReference>
<sequence length="150" mass="16452">MRTVIFREAVRADLPAILALLADDVLGRARDVGEVDDAYERAFADISADPRNHLVVADDGGVVVGCLQITYIPGLGRHGAQRSLIEAVRVRSDRRGQGLGGEMIRWAIDQARQRGCALVQLTTDKSRTDAHRFYVALGFQSTHEGMKLPL</sequence>
<dbReference type="EMBL" id="FMCW01000006">
    <property type="protein sequence ID" value="SCE77345.1"/>
    <property type="molecule type" value="Genomic_DNA"/>
</dbReference>
<dbReference type="Proteomes" id="UP000199375">
    <property type="component" value="Unassembled WGS sequence"/>
</dbReference>
<dbReference type="GO" id="GO:0016747">
    <property type="term" value="F:acyltransferase activity, transferring groups other than amino-acyl groups"/>
    <property type="evidence" value="ECO:0007669"/>
    <property type="project" value="InterPro"/>
</dbReference>
<feature type="domain" description="N-acetyltransferase" evidence="3">
    <location>
        <begin position="4"/>
        <end position="150"/>
    </location>
</feature>
<evidence type="ECO:0000256" key="2">
    <source>
        <dbReference type="ARBA" id="ARBA00023315"/>
    </source>
</evidence>
<reference evidence="4 5" key="1">
    <citation type="submission" date="2016-06" db="EMBL/GenBank/DDBJ databases">
        <authorList>
            <person name="Kjaerup R.B."/>
            <person name="Dalgaard T.S."/>
            <person name="Juul-Madsen H.R."/>
        </authorList>
    </citation>
    <scope>NUCLEOTIDE SEQUENCE [LARGE SCALE GENOMIC DNA]</scope>
    <source>
        <strain evidence="4 5">DSM 45626</strain>
    </source>
</reference>
<proteinExistence type="predicted"/>
<dbReference type="Gene3D" id="3.40.630.30">
    <property type="match status" value="1"/>
</dbReference>
<evidence type="ECO:0000256" key="1">
    <source>
        <dbReference type="ARBA" id="ARBA00022679"/>
    </source>
</evidence>
<keyword evidence="2" id="KW-0012">Acyltransferase</keyword>